<sequence>MAYYKTSDAGVLAAWKAYMESADRLQALGDEFAKRYEGASALFSTCIHSGRNFYGLKFNPPMPQPLWTKPDPKAEGAQFPRQSLPSGFKGDERKALKDELTKLQDGFKEHRPKEKADLQPFMDAMGLGGGALFFSSYKHVAKDDCIYVSTSAKPSDVMTEILGSEFEAAEKAN</sequence>
<feature type="region of interest" description="Disordered" evidence="1">
    <location>
        <begin position="69"/>
        <end position="90"/>
    </location>
</feature>
<proteinExistence type="predicted"/>
<gene>
    <name evidence="2" type="ORF">SAMN05216205_4896</name>
</gene>
<evidence type="ECO:0000256" key="1">
    <source>
        <dbReference type="SAM" id="MobiDB-lite"/>
    </source>
</evidence>
<dbReference type="RefSeq" id="WP_090467865.1">
    <property type="nucleotide sequence ID" value="NZ_FNRV01000001.1"/>
</dbReference>
<dbReference type="EMBL" id="FNRV01000001">
    <property type="protein sequence ID" value="SED31848.1"/>
    <property type="molecule type" value="Genomic_DNA"/>
</dbReference>
<comment type="caution">
    <text evidence="2">The sequence shown here is derived from an EMBL/GenBank/DDBJ whole genome shotgun (WGS) entry which is preliminary data.</text>
</comment>
<evidence type="ECO:0000313" key="2">
    <source>
        <dbReference type="EMBL" id="SED31848.1"/>
    </source>
</evidence>
<dbReference type="Proteomes" id="UP000199665">
    <property type="component" value="Unassembled WGS sequence"/>
</dbReference>
<reference evidence="2 3" key="1">
    <citation type="submission" date="2016-10" db="EMBL/GenBank/DDBJ databases">
        <authorList>
            <person name="Varghese N."/>
            <person name="Submissions S."/>
        </authorList>
    </citation>
    <scope>NUCLEOTIDE SEQUENCE [LARGE SCALE GENOMIC DNA]</scope>
    <source>
        <strain evidence="2 3">DSM 18327</strain>
    </source>
</reference>
<protein>
    <submittedName>
        <fullName evidence="2">Uncharacterized protein</fullName>
    </submittedName>
</protein>
<evidence type="ECO:0000313" key="3">
    <source>
        <dbReference type="Proteomes" id="UP000199665"/>
    </source>
</evidence>
<name>A0ABY0YC81_9PSED</name>
<keyword evidence="3" id="KW-1185">Reference proteome</keyword>
<accession>A0ABY0YC81</accession>
<organism evidence="2 3">
    <name type="scientific">Pseudomonas mohnii</name>
    <dbReference type="NCBI Taxonomy" id="395600"/>
    <lineage>
        <taxon>Bacteria</taxon>
        <taxon>Pseudomonadati</taxon>
        <taxon>Pseudomonadota</taxon>
        <taxon>Gammaproteobacteria</taxon>
        <taxon>Pseudomonadales</taxon>
        <taxon>Pseudomonadaceae</taxon>
        <taxon>Pseudomonas</taxon>
    </lineage>
</organism>